<dbReference type="PANTHER" id="PTHR43400">
    <property type="entry name" value="FUMARATE REDUCTASE"/>
    <property type="match status" value="1"/>
</dbReference>
<dbReference type="InterPro" id="IPR003953">
    <property type="entry name" value="FAD-dep_OxRdtase_2_FAD-bd"/>
</dbReference>
<dbReference type="SUPFAM" id="SSF51905">
    <property type="entry name" value="FAD/NAD(P)-binding domain"/>
    <property type="match status" value="2"/>
</dbReference>
<dbReference type="InterPro" id="IPR027477">
    <property type="entry name" value="Succ_DH/fumarate_Rdtase_cat_sf"/>
</dbReference>
<dbReference type="SUPFAM" id="SSF54695">
    <property type="entry name" value="POZ domain"/>
    <property type="match status" value="1"/>
</dbReference>
<dbReference type="SUPFAM" id="SSF56425">
    <property type="entry name" value="Succinate dehydrogenase/fumarate reductase flavoprotein, catalytic domain"/>
    <property type="match status" value="1"/>
</dbReference>
<name>A0ABP0QUR6_9DINO</name>
<dbReference type="Pfam" id="PF00890">
    <property type="entry name" value="FAD_binding_2"/>
    <property type="match status" value="3"/>
</dbReference>
<dbReference type="InterPro" id="IPR050315">
    <property type="entry name" value="FAD-oxidoreductase_2"/>
</dbReference>
<evidence type="ECO:0000256" key="1">
    <source>
        <dbReference type="ARBA" id="ARBA00022603"/>
    </source>
</evidence>
<evidence type="ECO:0000313" key="8">
    <source>
        <dbReference type="Proteomes" id="UP001642464"/>
    </source>
</evidence>
<dbReference type="Gene3D" id="3.30.710.10">
    <property type="entry name" value="Potassium Channel Kv1.1, Chain A"/>
    <property type="match status" value="1"/>
</dbReference>
<dbReference type="InterPro" id="IPR011042">
    <property type="entry name" value="6-blade_b-propeller_TolB-like"/>
</dbReference>
<dbReference type="PROSITE" id="PS50097">
    <property type="entry name" value="BTB"/>
    <property type="match status" value="1"/>
</dbReference>
<accession>A0ABP0QUR6</accession>
<evidence type="ECO:0000256" key="2">
    <source>
        <dbReference type="ARBA" id="ARBA00022630"/>
    </source>
</evidence>
<keyword evidence="8" id="KW-1185">Reference proteome</keyword>
<keyword evidence="5" id="KW-0560">Oxidoreductase</keyword>
<dbReference type="EMBL" id="CAXAMM010040128">
    <property type="protein sequence ID" value="CAK9091283.1"/>
    <property type="molecule type" value="Genomic_DNA"/>
</dbReference>
<dbReference type="InterPro" id="IPR029028">
    <property type="entry name" value="Alpha/beta_knot_MTases"/>
</dbReference>
<dbReference type="InterPro" id="IPR001537">
    <property type="entry name" value="SpoU_MeTrfase"/>
</dbReference>
<dbReference type="Proteomes" id="UP001642464">
    <property type="component" value="Unassembled WGS sequence"/>
</dbReference>
<dbReference type="Gene3D" id="2.120.10.30">
    <property type="entry name" value="TolB, C-terminal domain"/>
    <property type="match status" value="1"/>
</dbReference>
<dbReference type="InterPro" id="IPR036188">
    <property type="entry name" value="FAD/NAD-bd_sf"/>
</dbReference>
<keyword evidence="4" id="KW-0677">Repeat</keyword>
<keyword evidence="2" id="KW-0285">Flavoprotein</keyword>
<dbReference type="Gene3D" id="3.90.700.10">
    <property type="entry name" value="Succinate dehydrogenase/fumarate reductase flavoprotein, catalytic domain"/>
    <property type="match status" value="1"/>
</dbReference>
<sequence>MSEKKRKLSSLDDVNLVFNDGKTSSACAALLRMASPVFDAMFTSGMDEEQTMRVQVEIATKEEFDEFYKLLKPGVWTPELITDKNADSLLAISDYYGVKFITKACEKKLAELPVTARRLIQAHKHNLKAQSKRCLEGLATNCTDKDLAEIRKADPDILLQVACALRASYMKAVKLRNSYPYWWADFGCSLRGGMVIAERSGQYGEGELEPWAVHIHDQALYIIDGREPCCVLQWPLGALSGRVVVGTGSTLNGVNDFSDIIDIAIDANGDLFVLDGQHGRIVRIRDGVGEVVGDGVLSLDVGTRALYIGTDGSIYFIDEGGSRVQRYYQGMTVPVAGGPESGDGASQLEDAEDIFVTKDGVLYVSDSGNNRIQKWLPGATSGVTVAGGHGKGSRCDQLQHPVGLHVTEDSTIYIADYQNHRVMKWKEGWQYGLVVAGGHGVDSGLHQLCEPIDVTMDAQGALYVADNGNARVVRWAAPCAPYERILPGKPGLSGVRNGNANEASSNPNEAFDEWSTQVFCARGLFFGAEFSLEMIVQDDLVIYQSQLGKLSQDLLMQNMPEAGVLRPLLDLVIAEELPEDWFFQSCRADTSVGIPLGPSISSGAAASDANYCYLILFNLNKTRDAFASARFCSKVVLFDERALSPRLPFMRKNNLGAILRSAAAFGVRLVLLVGRQGFKAFCKKSGQGVVPIENAPSVQEAVDALKARHPPGKLQVCGVEILPQAQSLHSSPFHGPTAFMVGNERGGLTREQIDHCDSFVYIPQFGPTAPGHSEVNGFETPTAYTKVLYQFSAWASSSTKGLGFQEDERRPAMAVPHGSGSFALQGLVVLEAGWTGYWLDGKVVGGGLAGVSAANTVLECGGKVVLVDKSAFCGGNSTKATSGINGAETQTQKAKKVEDSVQLFTSDTLKGGAKKPELVKVLCGNSGPDVDWLVDKFDLDMSLLARLGGHSAPRTHRGEERFPGMTITYALIQMVEKISERSDLARIINKAKVKTLLTKGDAVCGVSYEKKGKDFTEEGPVILATGGFGADFTEDSLLAKYRPDLLHLPTTNGDHTTGDGIKMGEAIGAKSIDLEWVQVHPTGLVEPDDPEDGGLGSEHRVAKIKFLAAEALRGVGGLVINADGQRFCNELGRRDYVTGEMWPPGEMWIDRPVVKSEPFYSAIITPVIHYCMGGLEIDENSAVVGKSGKAIPGLYAAGEVAGGVHGNNRLGGNSLLDCVVFGRVAGRHCAKYMLGDKFKSMDLKELSGGGIFWPWRPLKTSFDVKMSAWRAHVAIVWGLSEPSGFGFVVGGGLAGVSAANTVLECGGKVVLVDKSAFCGGNSTKATSGINGAETQTQKAKKVEDSVQLFTSDTLKGGAKKPELVKVHVTADLVLTKKGKGRFSEVLCGNSGPDVDWLVDKFDLDMSLLARLGGHSAPRTHRGKERFPGMTITYALIQMVEKISERSDLARIINKAKVKQLLTKGDAVCGVTYEKKGKDFTEEGPVILATGGFGADFTEDSLLAKYRPDLLHLPTTNGDHTTGDGIKMGEAIGAKSIDLEWVQARWC</sequence>
<dbReference type="InterPro" id="IPR011333">
    <property type="entry name" value="SKP1/BTB/POZ_sf"/>
</dbReference>
<evidence type="ECO:0000256" key="3">
    <source>
        <dbReference type="ARBA" id="ARBA00022679"/>
    </source>
</evidence>
<dbReference type="CDD" id="cd05819">
    <property type="entry name" value="NHL"/>
    <property type="match status" value="1"/>
</dbReference>
<keyword evidence="3" id="KW-0808">Transferase</keyword>
<protein>
    <submittedName>
        <fullName evidence="7">Fumarate reductase (FRDS) (FAD-dependent oxidoreductase) (NADH-dependent fumarate reductase)</fullName>
    </submittedName>
</protein>
<dbReference type="InterPro" id="IPR029026">
    <property type="entry name" value="tRNA_m1G_MTases_N"/>
</dbReference>
<reference evidence="7 8" key="1">
    <citation type="submission" date="2024-02" db="EMBL/GenBank/DDBJ databases">
        <authorList>
            <person name="Chen Y."/>
            <person name="Shah S."/>
            <person name="Dougan E. K."/>
            <person name="Thang M."/>
            <person name="Chan C."/>
        </authorList>
    </citation>
    <scope>NUCLEOTIDE SEQUENCE [LARGE SCALE GENOMIC DNA]</scope>
</reference>
<dbReference type="Gene3D" id="3.50.50.60">
    <property type="entry name" value="FAD/NAD(P)-binding domain"/>
    <property type="match status" value="3"/>
</dbReference>
<evidence type="ECO:0000256" key="5">
    <source>
        <dbReference type="ARBA" id="ARBA00023002"/>
    </source>
</evidence>
<dbReference type="InterPro" id="IPR001258">
    <property type="entry name" value="NHL_repeat"/>
</dbReference>
<evidence type="ECO:0000256" key="4">
    <source>
        <dbReference type="ARBA" id="ARBA00022737"/>
    </source>
</evidence>
<dbReference type="InterPro" id="IPR000210">
    <property type="entry name" value="BTB/POZ_dom"/>
</dbReference>
<dbReference type="Gene3D" id="3.40.1280.10">
    <property type="match status" value="1"/>
</dbReference>
<evidence type="ECO:0000259" key="6">
    <source>
        <dbReference type="PROSITE" id="PS50097"/>
    </source>
</evidence>
<dbReference type="Pfam" id="PF00588">
    <property type="entry name" value="SpoU_methylase"/>
    <property type="match status" value="1"/>
</dbReference>
<dbReference type="SUPFAM" id="SSF101898">
    <property type="entry name" value="NHL repeat"/>
    <property type="match status" value="1"/>
</dbReference>
<proteinExistence type="predicted"/>
<dbReference type="Pfam" id="PF00651">
    <property type="entry name" value="BTB"/>
    <property type="match status" value="1"/>
</dbReference>
<dbReference type="SUPFAM" id="SSF75217">
    <property type="entry name" value="alpha/beta knot"/>
    <property type="match status" value="1"/>
</dbReference>
<dbReference type="PANTHER" id="PTHR43400:SF1">
    <property type="entry name" value="FUMARATE REDUCTASE"/>
    <property type="match status" value="1"/>
</dbReference>
<organism evidence="7 8">
    <name type="scientific">Durusdinium trenchii</name>
    <dbReference type="NCBI Taxonomy" id="1381693"/>
    <lineage>
        <taxon>Eukaryota</taxon>
        <taxon>Sar</taxon>
        <taxon>Alveolata</taxon>
        <taxon>Dinophyceae</taxon>
        <taxon>Suessiales</taxon>
        <taxon>Symbiodiniaceae</taxon>
        <taxon>Durusdinium</taxon>
    </lineage>
</organism>
<gene>
    <name evidence="7" type="ORF">SCF082_LOCUS43009</name>
</gene>
<keyword evidence="1" id="KW-0489">Methyltransferase</keyword>
<comment type="caution">
    <text evidence="7">The sequence shown here is derived from an EMBL/GenBank/DDBJ whole genome shotgun (WGS) entry which is preliminary data.</text>
</comment>
<feature type="domain" description="BTB" evidence="6">
    <location>
        <begin position="12"/>
        <end position="74"/>
    </location>
</feature>
<evidence type="ECO:0000313" key="7">
    <source>
        <dbReference type="EMBL" id="CAK9091283.1"/>
    </source>
</evidence>
<dbReference type="SMART" id="SM00225">
    <property type="entry name" value="BTB"/>
    <property type="match status" value="1"/>
</dbReference>
<dbReference type="Pfam" id="PF01436">
    <property type="entry name" value="NHL"/>
    <property type="match status" value="1"/>
</dbReference>